<feature type="signal peptide" evidence="1">
    <location>
        <begin position="1"/>
        <end position="20"/>
    </location>
</feature>
<name>A0A9P5MQE3_9AGAM</name>
<accession>A0A9P5MQE3</accession>
<sequence length="99" mass="10916">MRTFTFNLLAVLSCIAMIGATSIENRAPAEAIDRRQLPVPTYVPWRQLMEVLTRLKFLPAALRAFGSLPSLRHSVIALRPSALAIKLAMTLLVDKRSAG</sequence>
<protein>
    <submittedName>
        <fullName evidence="2">Uncharacterized protein</fullName>
    </submittedName>
</protein>
<dbReference type="Proteomes" id="UP000759537">
    <property type="component" value="Unassembled WGS sequence"/>
</dbReference>
<dbReference type="EMBL" id="WHVB01000043">
    <property type="protein sequence ID" value="KAF8466054.1"/>
    <property type="molecule type" value="Genomic_DNA"/>
</dbReference>
<gene>
    <name evidence="2" type="ORF">DFH94DRAFT_347015</name>
</gene>
<reference evidence="2" key="2">
    <citation type="journal article" date="2020" name="Nat. Commun.">
        <title>Large-scale genome sequencing of mycorrhizal fungi provides insights into the early evolution of symbiotic traits.</title>
        <authorList>
            <person name="Miyauchi S."/>
            <person name="Kiss E."/>
            <person name="Kuo A."/>
            <person name="Drula E."/>
            <person name="Kohler A."/>
            <person name="Sanchez-Garcia M."/>
            <person name="Morin E."/>
            <person name="Andreopoulos B."/>
            <person name="Barry K.W."/>
            <person name="Bonito G."/>
            <person name="Buee M."/>
            <person name="Carver A."/>
            <person name="Chen C."/>
            <person name="Cichocki N."/>
            <person name="Clum A."/>
            <person name="Culley D."/>
            <person name="Crous P.W."/>
            <person name="Fauchery L."/>
            <person name="Girlanda M."/>
            <person name="Hayes R.D."/>
            <person name="Keri Z."/>
            <person name="LaButti K."/>
            <person name="Lipzen A."/>
            <person name="Lombard V."/>
            <person name="Magnuson J."/>
            <person name="Maillard F."/>
            <person name="Murat C."/>
            <person name="Nolan M."/>
            <person name="Ohm R.A."/>
            <person name="Pangilinan J."/>
            <person name="Pereira M.F."/>
            <person name="Perotto S."/>
            <person name="Peter M."/>
            <person name="Pfister S."/>
            <person name="Riley R."/>
            <person name="Sitrit Y."/>
            <person name="Stielow J.B."/>
            <person name="Szollosi G."/>
            <person name="Zifcakova L."/>
            <person name="Stursova M."/>
            <person name="Spatafora J.W."/>
            <person name="Tedersoo L."/>
            <person name="Vaario L.M."/>
            <person name="Yamada A."/>
            <person name="Yan M."/>
            <person name="Wang P."/>
            <person name="Xu J."/>
            <person name="Bruns T."/>
            <person name="Baldrian P."/>
            <person name="Vilgalys R."/>
            <person name="Dunand C."/>
            <person name="Henrissat B."/>
            <person name="Grigoriev I.V."/>
            <person name="Hibbett D."/>
            <person name="Nagy L.G."/>
            <person name="Martin F.M."/>
        </authorList>
    </citation>
    <scope>NUCLEOTIDE SEQUENCE</scope>
    <source>
        <strain evidence="2">Prilba</strain>
    </source>
</reference>
<evidence type="ECO:0000256" key="1">
    <source>
        <dbReference type="SAM" id="SignalP"/>
    </source>
</evidence>
<keyword evidence="3" id="KW-1185">Reference proteome</keyword>
<feature type="chain" id="PRO_5040399205" evidence="1">
    <location>
        <begin position="21"/>
        <end position="99"/>
    </location>
</feature>
<comment type="caution">
    <text evidence="2">The sequence shown here is derived from an EMBL/GenBank/DDBJ whole genome shotgun (WGS) entry which is preliminary data.</text>
</comment>
<reference evidence="2" key="1">
    <citation type="submission" date="2019-10" db="EMBL/GenBank/DDBJ databases">
        <authorList>
            <consortium name="DOE Joint Genome Institute"/>
            <person name="Kuo A."/>
            <person name="Miyauchi S."/>
            <person name="Kiss E."/>
            <person name="Drula E."/>
            <person name="Kohler A."/>
            <person name="Sanchez-Garcia M."/>
            <person name="Andreopoulos B."/>
            <person name="Barry K.W."/>
            <person name="Bonito G."/>
            <person name="Buee M."/>
            <person name="Carver A."/>
            <person name="Chen C."/>
            <person name="Cichocki N."/>
            <person name="Clum A."/>
            <person name="Culley D."/>
            <person name="Crous P.W."/>
            <person name="Fauchery L."/>
            <person name="Girlanda M."/>
            <person name="Hayes R."/>
            <person name="Keri Z."/>
            <person name="LaButti K."/>
            <person name="Lipzen A."/>
            <person name="Lombard V."/>
            <person name="Magnuson J."/>
            <person name="Maillard F."/>
            <person name="Morin E."/>
            <person name="Murat C."/>
            <person name="Nolan M."/>
            <person name="Ohm R."/>
            <person name="Pangilinan J."/>
            <person name="Pereira M."/>
            <person name="Perotto S."/>
            <person name="Peter M."/>
            <person name="Riley R."/>
            <person name="Sitrit Y."/>
            <person name="Stielow B."/>
            <person name="Szollosi G."/>
            <person name="Zifcakova L."/>
            <person name="Stursova M."/>
            <person name="Spatafora J.W."/>
            <person name="Tedersoo L."/>
            <person name="Vaario L.-M."/>
            <person name="Yamada A."/>
            <person name="Yan M."/>
            <person name="Wang P."/>
            <person name="Xu J."/>
            <person name="Bruns T."/>
            <person name="Baldrian P."/>
            <person name="Vilgalys R."/>
            <person name="Henrissat B."/>
            <person name="Grigoriev I.V."/>
            <person name="Hibbett D."/>
            <person name="Nagy L.G."/>
            <person name="Martin F.M."/>
        </authorList>
    </citation>
    <scope>NUCLEOTIDE SEQUENCE</scope>
    <source>
        <strain evidence="2">Prilba</strain>
    </source>
</reference>
<evidence type="ECO:0000313" key="3">
    <source>
        <dbReference type="Proteomes" id="UP000759537"/>
    </source>
</evidence>
<organism evidence="2 3">
    <name type="scientific">Russula ochroleuca</name>
    <dbReference type="NCBI Taxonomy" id="152965"/>
    <lineage>
        <taxon>Eukaryota</taxon>
        <taxon>Fungi</taxon>
        <taxon>Dikarya</taxon>
        <taxon>Basidiomycota</taxon>
        <taxon>Agaricomycotina</taxon>
        <taxon>Agaricomycetes</taxon>
        <taxon>Russulales</taxon>
        <taxon>Russulaceae</taxon>
        <taxon>Russula</taxon>
    </lineage>
</organism>
<proteinExistence type="predicted"/>
<dbReference type="AlphaFoldDB" id="A0A9P5MQE3"/>
<keyword evidence="1" id="KW-0732">Signal</keyword>
<evidence type="ECO:0000313" key="2">
    <source>
        <dbReference type="EMBL" id="KAF8466054.1"/>
    </source>
</evidence>